<protein>
    <recommendedName>
        <fullName evidence="3">histidine kinase</fullName>
        <ecNumber evidence="3">2.7.13.3</ecNumber>
    </recommendedName>
</protein>
<keyword evidence="11" id="KW-1133">Transmembrane helix</keyword>
<dbReference type="SUPFAM" id="SSF55874">
    <property type="entry name" value="ATPase domain of HSP90 chaperone/DNA topoisomerase II/histidine kinase"/>
    <property type="match status" value="1"/>
</dbReference>
<dbReference type="RefSeq" id="WP_119109552.1">
    <property type="nucleotide sequence ID" value="NZ_QXJC01000004.1"/>
</dbReference>
<dbReference type="SMART" id="SM00387">
    <property type="entry name" value="HATPase_c"/>
    <property type="match status" value="1"/>
</dbReference>
<keyword evidence="11" id="KW-0812">Transmembrane</keyword>
<dbReference type="InterPro" id="IPR036097">
    <property type="entry name" value="HisK_dim/P_sf"/>
</dbReference>
<feature type="domain" description="HAMP" evidence="13">
    <location>
        <begin position="187"/>
        <end position="242"/>
    </location>
</feature>
<dbReference type="Pfam" id="PF00672">
    <property type="entry name" value="HAMP"/>
    <property type="match status" value="1"/>
</dbReference>
<evidence type="ECO:0000256" key="9">
    <source>
        <dbReference type="ARBA" id="ARBA00022840"/>
    </source>
</evidence>
<evidence type="ECO:0000256" key="11">
    <source>
        <dbReference type="SAM" id="Phobius"/>
    </source>
</evidence>
<evidence type="ECO:0000256" key="7">
    <source>
        <dbReference type="ARBA" id="ARBA00022741"/>
    </source>
</evidence>
<dbReference type="GO" id="GO:0005886">
    <property type="term" value="C:plasma membrane"/>
    <property type="evidence" value="ECO:0007669"/>
    <property type="project" value="UniProtKB-SubCell"/>
</dbReference>
<dbReference type="InterPro" id="IPR003660">
    <property type="entry name" value="HAMP_dom"/>
</dbReference>
<comment type="caution">
    <text evidence="14">The sequence shown here is derived from an EMBL/GenBank/DDBJ whole genome shotgun (WGS) entry which is preliminary data.</text>
</comment>
<dbReference type="PROSITE" id="PS50885">
    <property type="entry name" value="HAMP"/>
    <property type="match status" value="1"/>
</dbReference>
<dbReference type="PANTHER" id="PTHR44936">
    <property type="entry name" value="SENSOR PROTEIN CREC"/>
    <property type="match status" value="1"/>
</dbReference>
<dbReference type="PANTHER" id="PTHR44936:SF10">
    <property type="entry name" value="SENSOR PROTEIN RSTB"/>
    <property type="match status" value="1"/>
</dbReference>
<dbReference type="InterPro" id="IPR050980">
    <property type="entry name" value="2C_sensor_his_kinase"/>
</dbReference>
<name>A0A398CDY0_9BURK</name>
<dbReference type="InterPro" id="IPR004358">
    <property type="entry name" value="Sig_transdc_His_kin-like_C"/>
</dbReference>
<evidence type="ECO:0000256" key="4">
    <source>
        <dbReference type="ARBA" id="ARBA00022475"/>
    </source>
</evidence>
<dbReference type="InterPro" id="IPR005467">
    <property type="entry name" value="His_kinase_dom"/>
</dbReference>
<dbReference type="GO" id="GO:0000155">
    <property type="term" value="F:phosphorelay sensor kinase activity"/>
    <property type="evidence" value="ECO:0007669"/>
    <property type="project" value="InterPro"/>
</dbReference>
<keyword evidence="11" id="KW-0472">Membrane</keyword>
<evidence type="ECO:0000256" key="1">
    <source>
        <dbReference type="ARBA" id="ARBA00000085"/>
    </source>
</evidence>
<keyword evidence="9" id="KW-0067">ATP-binding</keyword>
<dbReference type="GO" id="GO:0005524">
    <property type="term" value="F:ATP binding"/>
    <property type="evidence" value="ECO:0007669"/>
    <property type="project" value="UniProtKB-KW"/>
</dbReference>
<dbReference type="SMART" id="SM00304">
    <property type="entry name" value="HAMP"/>
    <property type="match status" value="1"/>
</dbReference>
<evidence type="ECO:0000256" key="6">
    <source>
        <dbReference type="ARBA" id="ARBA00022679"/>
    </source>
</evidence>
<keyword evidence="6" id="KW-0808">Transferase</keyword>
<dbReference type="SUPFAM" id="SSF158472">
    <property type="entry name" value="HAMP domain-like"/>
    <property type="match status" value="1"/>
</dbReference>
<dbReference type="CDD" id="cd00075">
    <property type="entry name" value="HATPase"/>
    <property type="match status" value="1"/>
</dbReference>
<keyword evidence="4" id="KW-1003">Cell membrane</keyword>
<dbReference type="InterPro" id="IPR036890">
    <property type="entry name" value="HATPase_C_sf"/>
</dbReference>
<evidence type="ECO:0000256" key="2">
    <source>
        <dbReference type="ARBA" id="ARBA00004651"/>
    </source>
</evidence>
<dbReference type="OrthoDB" id="9804645at2"/>
<reference evidence="14 15" key="1">
    <citation type="submission" date="2018-09" db="EMBL/GenBank/DDBJ databases">
        <title>Draft genome of Simplicispira sp. NY-02.</title>
        <authorList>
            <person name="Im W.T."/>
        </authorList>
    </citation>
    <scope>NUCLEOTIDE SEQUENCE [LARGE SCALE GENOMIC DNA]</scope>
    <source>
        <strain evidence="14 15">NY-02</strain>
    </source>
</reference>
<sequence length="475" mass="52078">MRRREAGRHARRHAGRAPWHRRARQAVHRSLRLHLVLVFVALALAMAVTFIGGVQKAVAVGWREAARPLLIDYVDHLAREVGSPPSIARAQAITARLPITLRISGPQVNWDSQPSAAGQGLPPPGWAREPALRHGGDGENLLVRTTPDGHRLEFGLNMQIWQQRPRIAWITLAALLLLTALAYLYVRRLLRPLDEIRAGAERFGAGRFEQPIPVRCANKPDELGQLAATINTMGSDIHQMLDAKRALLLAMSHELRSPLTRARLNAELLPDATGADAPRQALLRDLGEMARLITDLLESERLAGSHAALHREPVDLVDLAHEVVAELGNRHAGAAAIRMQAPSALPVLALDRARMRLLLRNLLDNALRHSHHFGQNPGDSATLPPELHLRVQGTELEIEVRDHGPGVPPEHLAQLAQAFYRPDSARQRATGGVGLGLYLCRLVAQAHGGRLELRNAGPGLAVRVVLPVQSVVSWK</sequence>
<evidence type="ECO:0000256" key="3">
    <source>
        <dbReference type="ARBA" id="ARBA00012438"/>
    </source>
</evidence>
<dbReference type="EC" id="2.7.13.3" evidence="3"/>
<dbReference type="PRINTS" id="PR00344">
    <property type="entry name" value="BCTRLSENSOR"/>
</dbReference>
<keyword evidence="7" id="KW-0547">Nucleotide-binding</keyword>
<keyword evidence="5" id="KW-0597">Phosphoprotein</keyword>
<feature type="region of interest" description="Disordered" evidence="10">
    <location>
        <begin position="1"/>
        <end position="21"/>
    </location>
</feature>
<dbReference type="Pfam" id="PF00512">
    <property type="entry name" value="HisKA"/>
    <property type="match status" value="1"/>
</dbReference>
<dbReference type="SUPFAM" id="SSF47384">
    <property type="entry name" value="Homodimeric domain of signal transducing histidine kinase"/>
    <property type="match status" value="1"/>
</dbReference>
<organism evidence="14 15">
    <name type="scientific">Simplicispira hankyongi</name>
    <dbReference type="NCBI Taxonomy" id="2315688"/>
    <lineage>
        <taxon>Bacteria</taxon>
        <taxon>Pseudomonadati</taxon>
        <taxon>Pseudomonadota</taxon>
        <taxon>Betaproteobacteria</taxon>
        <taxon>Burkholderiales</taxon>
        <taxon>Comamonadaceae</taxon>
        <taxon>Simplicispira</taxon>
    </lineage>
</organism>
<dbReference type="CDD" id="cd00082">
    <property type="entry name" value="HisKA"/>
    <property type="match status" value="1"/>
</dbReference>
<evidence type="ECO:0000256" key="10">
    <source>
        <dbReference type="SAM" id="MobiDB-lite"/>
    </source>
</evidence>
<keyword evidence="15" id="KW-1185">Reference proteome</keyword>
<comment type="catalytic activity">
    <reaction evidence="1">
        <text>ATP + protein L-histidine = ADP + protein N-phospho-L-histidine.</text>
        <dbReference type="EC" id="2.7.13.3"/>
    </reaction>
</comment>
<dbReference type="InterPro" id="IPR003661">
    <property type="entry name" value="HisK_dim/P_dom"/>
</dbReference>
<dbReference type="Gene3D" id="3.30.565.10">
    <property type="entry name" value="Histidine kinase-like ATPase, C-terminal domain"/>
    <property type="match status" value="1"/>
</dbReference>
<keyword evidence="8 14" id="KW-0418">Kinase</keyword>
<evidence type="ECO:0000259" key="13">
    <source>
        <dbReference type="PROSITE" id="PS50885"/>
    </source>
</evidence>
<gene>
    <name evidence="14" type="ORF">D3F03_11400</name>
</gene>
<evidence type="ECO:0000313" key="14">
    <source>
        <dbReference type="EMBL" id="RID97846.1"/>
    </source>
</evidence>
<dbReference type="Pfam" id="PF02518">
    <property type="entry name" value="HATPase_c"/>
    <property type="match status" value="1"/>
</dbReference>
<feature type="domain" description="Histidine kinase" evidence="12">
    <location>
        <begin position="250"/>
        <end position="470"/>
    </location>
</feature>
<evidence type="ECO:0000256" key="8">
    <source>
        <dbReference type="ARBA" id="ARBA00022777"/>
    </source>
</evidence>
<dbReference type="SMART" id="SM00388">
    <property type="entry name" value="HisKA"/>
    <property type="match status" value="1"/>
</dbReference>
<dbReference type="EMBL" id="QXJC01000004">
    <property type="protein sequence ID" value="RID97846.1"/>
    <property type="molecule type" value="Genomic_DNA"/>
</dbReference>
<proteinExistence type="predicted"/>
<evidence type="ECO:0000256" key="5">
    <source>
        <dbReference type="ARBA" id="ARBA00022553"/>
    </source>
</evidence>
<accession>A0A398CDY0</accession>
<dbReference type="Gene3D" id="1.10.287.130">
    <property type="match status" value="1"/>
</dbReference>
<dbReference type="CDD" id="cd06225">
    <property type="entry name" value="HAMP"/>
    <property type="match status" value="1"/>
</dbReference>
<evidence type="ECO:0000259" key="12">
    <source>
        <dbReference type="PROSITE" id="PS50109"/>
    </source>
</evidence>
<dbReference type="PROSITE" id="PS50109">
    <property type="entry name" value="HIS_KIN"/>
    <property type="match status" value="1"/>
</dbReference>
<dbReference type="AlphaFoldDB" id="A0A398CDY0"/>
<evidence type="ECO:0000313" key="15">
    <source>
        <dbReference type="Proteomes" id="UP000266302"/>
    </source>
</evidence>
<comment type="subcellular location">
    <subcellularLocation>
        <location evidence="2">Cell membrane</location>
        <topology evidence="2">Multi-pass membrane protein</topology>
    </subcellularLocation>
</comment>
<dbReference type="Gene3D" id="6.10.340.10">
    <property type="match status" value="1"/>
</dbReference>
<dbReference type="Proteomes" id="UP000266302">
    <property type="component" value="Unassembled WGS sequence"/>
</dbReference>
<feature type="transmembrane region" description="Helical" evidence="11">
    <location>
        <begin position="31"/>
        <end position="54"/>
    </location>
</feature>
<dbReference type="InterPro" id="IPR003594">
    <property type="entry name" value="HATPase_dom"/>
</dbReference>
<feature type="transmembrane region" description="Helical" evidence="11">
    <location>
        <begin position="167"/>
        <end position="186"/>
    </location>
</feature>